<protein>
    <submittedName>
        <fullName evidence="1">Uncharacterized protein</fullName>
    </submittedName>
</protein>
<sequence>MPFFYNGRDKTYLKSYISMPRIDFKIKCDWKILLLIIRLISY</sequence>
<gene>
    <name evidence="1" type="ordered locus">CBO0912</name>
</gene>
<dbReference type="Proteomes" id="UP000001986">
    <property type="component" value="Chromosome"/>
</dbReference>
<evidence type="ECO:0000313" key="2">
    <source>
        <dbReference type="Proteomes" id="UP000001986"/>
    </source>
</evidence>
<accession>A5I0A3</accession>
<dbReference type="AlphaFoldDB" id="A5I0A3"/>
<keyword evidence="2" id="KW-1185">Reference proteome</keyword>
<dbReference type="EMBL" id="AM412317">
    <property type="protein sequence ID" value="CAL82464.1"/>
    <property type="molecule type" value="Genomic_DNA"/>
</dbReference>
<reference evidence="1 2" key="1">
    <citation type="journal article" date="2007" name="Genome Res.">
        <title>Genome sequence of a proteolytic (Group I) Clostridium botulinum strain Hall A and comparative analysis of the clostridial genomes.</title>
        <authorList>
            <person name="Sebaihia M."/>
            <person name="Peck M.W."/>
            <person name="Minton N.P."/>
            <person name="Thomson N.R."/>
            <person name="Holden M.T.G."/>
            <person name="Mitchell W.J."/>
            <person name="Carter A.T."/>
            <person name="Bentley S.D."/>
            <person name="Mason D.R."/>
            <person name="Crossman L."/>
            <person name="Paul C.J."/>
            <person name="Ivens A."/>
            <person name="Wells-Bennik M.H.J."/>
            <person name="Davis I.J."/>
            <person name="Cerdeno-Tarraga A.M."/>
            <person name="Churcher C."/>
            <person name="Quail M.A."/>
            <person name="Chillingworth T."/>
            <person name="Feltwell T."/>
            <person name="Fraser A."/>
            <person name="Goodhead I."/>
            <person name="Hance Z."/>
            <person name="Jagels K."/>
            <person name="Larke N."/>
            <person name="Maddison M."/>
            <person name="Moule S."/>
            <person name="Mungall K."/>
            <person name="Norbertczak H."/>
            <person name="Rabbinowitsch E."/>
            <person name="Sanders M."/>
            <person name="Simmonds M."/>
            <person name="White B."/>
            <person name="Whithead S."/>
            <person name="Parkhill J."/>
        </authorList>
    </citation>
    <scope>NUCLEOTIDE SEQUENCE [LARGE SCALE GENOMIC DNA]</scope>
    <source>
        <strain evidence="2">Hall / ATCC 3502 / NCTC 13319 / Type A [Sanger]</strain>
    </source>
</reference>
<dbReference type="HOGENOM" id="CLU_3249395_0_0_9"/>
<dbReference type="KEGG" id="cbo:CBO0912"/>
<proteinExistence type="predicted"/>
<organism evidence="1 2">
    <name type="scientific">Clostridium botulinum (strain Hall / ATCC 3502 / NCTC 13319 / Type A)</name>
    <dbReference type="NCBI Taxonomy" id="441771"/>
    <lineage>
        <taxon>Bacteria</taxon>
        <taxon>Bacillati</taxon>
        <taxon>Bacillota</taxon>
        <taxon>Clostridia</taxon>
        <taxon>Eubacteriales</taxon>
        <taxon>Clostridiaceae</taxon>
        <taxon>Clostridium</taxon>
    </lineage>
</organism>
<evidence type="ECO:0000313" key="1">
    <source>
        <dbReference type="EMBL" id="CAL82464.1"/>
    </source>
</evidence>
<name>A5I0A3_CLOBH</name>